<accession>A0ABQ9IVT5</accession>
<keyword evidence="6" id="KW-0256">Endoplasmic reticulum</keyword>
<evidence type="ECO:0000256" key="12">
    <source>
        <dbReference type="ARBA" id="ARBA00024424"/>
    </source>
</evidence>
<evidence type="ECO:0000256" key="2">
    <source>
        <dbReference type="ARBA" id="ARBA00004541"/>
    </source>
</evidence>
<name>A0ABQ9IVT5_9CUCU</name>
<keyword evidence="10" id="KW-0143">Chaperone</keyword>
<keyword evidence="11" id="KW-0968">Cytoplasmic vesicle</keyword>
<dbReference type="InterPro" id="IPR040399">
    <property type="entry name" value="TMEM35A/B"/>
</dbReference>
<evidence type="ECO:0000256" key="11">
    <source>
        <dbReference type="ARBA" id="ARBA00023329"/>
    </source>
</evidence>
<evidence type="ECO:0000256" key="3">
    <source>
        <dbReference type="ARBA" id="ARBA00004585"/>
    </source>
</evidence>
<feature type="transmembrane region" description="Helical" evidence="13">
    <location>
        <begin position="186"/>
        <end position="206"/>
    </location>
</feature>
<reference evidence="14" key="1">
    <citation type="journal article" date="2023" name="Insect Mol. Biol.">
        <title>Genome sequencing provides insights into the evolution of gene families encoding plant cell wall-degrading enzymes in longhorned beetles.</title>
        <authorList>
            <person name="Shin N.R."/>
            <person name="Okamura Y."/>
            <person name="Kirsch R."/>
            <person name="Pauchet Y."/>
        </authorList>
    </citation>
    <scope>NUCLEOTIDE SEQUENCE</scope>
    <source>
        <strain evidence="14">MMC_N1</strain>
    </source>
</reference>
<comment type="subcellular location">
    <subcellularLocation>
        <location evidence="2">Cytoplasmic vesicle</location>
    </subcellularLocation>
    <subcellularLocation>
        <location evidence="1">Endoplasmic reticulum membrane</location>
        <topology evidence="1">Multi-pass membrane protein</topology>
    </subcellularLocation>
    <subcellularLocation>
        <location evidence="3">Peroxisome membrane</location>
        <topology evidence="3">Multi-pass membrane protein</topology>
    </subcellularLocation>
</comment>
<gene>
    <name evidence="14" type="ORF">NQ317_016285</name>
</gene>
<proteinExistence type="inferred from homology"/>
<evidence type="ECO:0000256" key="5">
    <source>
        <dbReference type="ARBA" id="ARBA00022692"/>
    </source>
</evidence>
<dbReference type="PANTHER" id="PTHR13163">
    <property type="entry name" value="SPINAL CORD EXPRESSION PROTEIN 4"/>
    <property type="match status" value="1"/>
</dbReference>
<comment type="caution">
    <text evidence="14">The sequence shown here is derived from an EMBL/GenBank/DDBJ whole genome shotgun (WGS) entry which is preliminary data.</text>
</comment>
<keyword evidence="5 13" id="KW-0812">Transmembrane</keyword>
<evidence type="ECO:0000256" key="6">
    <source>
        <dbReference type="ARBA" id="ARBA00022824"/>
    </source>
</evidence>
<keyword evidence="7 13" id="KW-1133">Transmembrane helix</keyword>
<feature type="transmembrane region" description="Helical" evidence="13">
    <location>
        <begin position="163"/>
        <end position="180"/>
    </location>
</feature>
<keyword evidence="15" id="KW-1185">Reference proteome</keyword>
<protein>
    <recommendedName>
        <fullName evidence="12">Novel acetylcholine receptor chaperone</fullName>
    </recommendedName>
</protein>
<evidence type="ECO:0000256" key="10">
    <source>
        <dbReference type="ARBA" id="ARBA00023186"/>
    </source>
</evidence>
<keyword evidence="9" id="KW-0576">Peroxisome</keyword>
<organism evidence="14 15">
    <name type="scientific">Molorchus minor</name>
    <dbReference type="NCBI Taxonomy" id="1323400"/>
    <lineage>
        <taxon>Eukaryota</taxon>
        <taxon>Metazoa</taxon>
        <taxon>Ecdysozoa</taxon>
        <taxon>Arthropoda</taxon>
        <taxon>Hexapoda</taxon>
        <taxon>Insecta</taxon>
        <taxon>Pterygota</taxon>
        <taxon>Neoptera</taxon>
        <taxon>Endopterygota</taxon>
        <taxon>Coleoptera</taxon>
        <taxon>Polyphaga</taxon>
        <taxon>Cucujiformia</taxon>
        <taxon>Chrysomeloidea</taxon>
        <taxon>Cerambycidae</taxon>
        <taxon>Lamiinae</taxon>
        <taxon>Monochamini</taxon>
        <taxon>Molorchus</taxon>
    </lineage>
</organism>
<dbReference type="EMBL" id="JAPWTJ010002216">
    <property type="protein sequence ID" value="KAJ8967274.1"/>
    <property type="molecule type" value="Genomic_DNA"/>
</dbReference>
<evidence type="ECO:0000256" key="9">
    <source>
        <dbReference type="ARBA" id="ARBA00023140"/>
    </source>
</evidence>
<dbReference type="Proteomes" id="UP001162164">
    <property type="component" value="Unassembled WGS sequence"/>
</dbReference>
<evidence type="ECO:0000313" key="15">
    <source>
        <dbReference type="Proteomes" id="UP001162164"/>
    </source>
</evidence>
<evidence type="ECO:0000256" key="13">
    <source>
        <dbReference type="SAM" id="Phobius"/>
    </source>
</evidence>
<evidence type="ECO:0000313" key="14">
    <source>
        <dbReference type="EMBL" id="KAJ8967274.1"/>
    </source>
</evidence>
<evidence type="ECO:0000256" key="1">
    <source>
        <dbReference type="ARBA" id="ARBA00004477"/>
    </source>
</evidence>
<feature type="transmembrane region" description="Helical" evidence="13">
    <location>
        <begin position="12"/>
        <end position="36"/>
    </location>
</feature>
<evidence type="ECO:0000256" key="4">
    <source>
        <dbReference type="ARBA" id="ARBA00006679"/>
    </source>
</evidence>
<evidence type="ECO:0000256" key="8">
    <source>
        <dbReference type="ARBA" id="ARBA00023136"/>
    </source>
</evidence>
<sequence>MTKNDIKMSSIVLRSLSILLGLFFVFVGLIKISSVVSKDLHKDLRKEYVKYAKVFPFSELLNFKVPSKWYRRVSGSVGNYLWYINGIYTKSLWPGSNYLEDLLGDVPLATVRPFEGCGCNMMVLHLTMPFRRKSGTGSQYNNYNFDDELTAIKVDKIKNASNICLLLLTLTAVYSHYMVADKLERTAPALVFLFMLSGRLVVYFQLQRREDEMAEPISNGFKQE</sequence>
<evidence type="ECO:0000256" key="7">
    <source>
        <dbReference type="ARBA" id="ARBA00022989"/>
    </source>
</evidence>
<dbReference type="PANTHER" id="PTHR13163:SF0">
    <property type="entry name" value="NOVEL ACETYLCHOLINE RECEPTOR CHAPERONE"/>
    <property type="match status" value="1"/>
</dbReference>
<comment type="similarity">
    <text evidence="4">Belongs to the DoxX family.</text>
</comment>
<keyword evidence="8 13" id="KW-0472">Membrane</keyword>